<dbReference type="STRING" id="1082479.SAMN05216241_10583"/>
<keyword evidence="5" id="KW-1185">Reference proteome</keyword>
<evidence type="ECO:0000313" key="5">
    <source>
        <dbReference type="Proteomes" id="UP000199415"/>
    </source>
</evidence>
<dbReference type="AlphaFoldDB" id="A0A1G7RED5"/>
<reference evidence="4 5" key="1">
    <citation type="submission" date="2016-10" db="EMBL/GenBank/DDBJ databases">
        <authorList>
            <person name="de Groot N.N."/>
        </authorList>
    </citation>
    <scope>NUCLEOTIDE SEQUENCE [LARGE SCALE GENOMIC DNA]</scope>
    <source>
        <strain evidence="4 5">DSM 25584</strain>
    </source>
</reference>
<dbReference type="Proteomes" id="UP000199415">
    <property type="component" value="Unassembled WGS sequence"/>
</dbReference>
<gene>
    <name evidence="4" type="ORF">SAMN05216241_10583</name>
</gene>
<dbReference type="SUPFAM" id="SSF53850">
    <property type="entry name" value="Periplasmic binding protein-like II"/>
    <property type="match status" value="1"/>
</dbReference>
<protein>
    <submittedName>
        <fullName evidence="4">Amino acid ABC transporter substrate-binding protein, PAAT family</fullName>
    </submittedName>
</protein>
<dbReference type="PANTHER" id="PTHR35936:SF25">
    <property type="entry name" value="ABC TRANSPORTER SUBSTRATE-BINDING PROTEIN"/>
    <property type="match status" value="1"/>
</dbReference>
<dbReference type="RefSeq" id="WP_176758587.1">
    <property type="nucleotide sequence ID" value="NZ_FNCE01000005.1"/>
</dbReference>
<organism evidence="4 5">
    <name type="scientific">Limimonas halophila</name>
    <dbReference type="NCBI Taxonomy" id="1082479"/>
    <lineage>
        <taxon>Bacteria</taxon>
        <taxon>Pseudomonadati</taxon>
        <taxon>Pseudomonadota</taxon>
        <taxon>Alphaproteobacteria</taxon>
        <taxon>Rhodospirillales</taxon>
        <taxon>Rhodovibrionaceae</taxon>
        <taxon>Limimonas</taxon>
    </lineage>
</organism>
<feature type="domain" description="Solute-binding protein family 3/N-terminal" evidence="3">
    <location>
        <begin position="27"/>
        <end position="252"/>
    </location>
</feature>
<feature type="signal peptide" evidence="2">
    <location>
        <begin position="1"/>
        <end position="24"/>
    </location>
</feature>
<dbReference type="PANTHER" id="PTHR35936">
    <property type="entry name" value="MEMBRANE-BOUND LYTIC MUREIN TRANSGLYCOSYLASE F"/>
    <property type="match status" value="1"/>
</dbReference>
<dbReference type="Gene3D" id="3.40.190.10">
    <property type="entry name" value="Periplasmic binding protein-like II"/>
    <property type="match status" value="2"/>
</dbReference>
<dbReference type="InterPro" id="IPR001638">
    <property type="entry name" value="Solute-binding_3/MltF_N"/>
</dbReference>
<evidence type="ECO:0000256" key="2">
    <source>
        <dbReference type="SAM" id="SignalP"/>
    </source>
</evidence>
<evidence type="ECO:0000259" key="3">
    <source>
        <dbReference type="SMART" id="SM00062"/>
    </source>
</evidence>
<evidence type="ECO:0000256" key="1">
    <source>
        <dbReference type="ARBA" id="ARBA00022729"/>
    </source>
</evidence>
<dbReference type="SMART" id="SM00062">
    <property type="entry name" value="PBPb"/>
    <property type="match status" value="1"/>
</dbReference>
<dbReference type="EMBL" id="FNCE01000005">
    <property type="protein sequence ID" value="SDG08539.1"/>
    <property type="molecule type" value="Genomic_DNA"/>
</dbReference>
<accession>A0A1G7RED5</accession>
<dbReference type="Pfam" id="PF00497">
    <property type="entry name" value="SBP_bac_3"/>
    <property type="match status" value="1"/>
</dbReference>
<evidence type="ECO:0000313" key="4">
    <source>
        <dbReference type="EMBL" id="SDG08539.1"/>
    </source>
</evidence>
<feature type="chain" id="PRO_5011678162" evidence="2">
    <location>
        <begin position="25"/>
        <end position="265"/>
    </location>
</feature>
<proteinExistence type="predicted"/>
<sequence>MIGFKRIAIWALAALLLVPGAAHAQRELTVAALTGWPPFSDEGLPANGFANEVITVALKRAGYDARVEMMPWPEAKASVMAGEHDVLSSVWHTEARAEKLAFTDPVAENRIVFIAPAESPFTYTGLDSLKGKTVAVAEEYHYAEAFLESDAFTRLENPNLVAGLFQVANGEADLAVGDELTARYLIGESAKRFEGMDFALSERALSERPLHVGVSRAVAGTQAIVTAFNEALAAMRKEGTYVEIKEKHGLTEADAPQQVATPDAE</sequence>
<keyword evidence="1 2" id="KW-0732">Signal</keyword>
<name>A0A1G7RED5_9PROT</name>